<dbReference type="Pfam" id="PF13041">
    <property type="entry name" value="PPR_2"/>
    <property type="match status" value="2"/>
</dbReference>
<feature type="repeat" description="PPR" evidence="3">
    <location>
        <begin position="150"/>
        <end position="184"/>
    </location>
</feature>
<proteinExistence type="inferred from homology"/>
<feature type="repeat" description="PPR" evidence="3">
    <location>
        <begin position="115"/>
        <end position="149"/>
    </location>
</feature>
<evidence type="ECO:0000256" key="2">
    <source>
        <dbReference type="ARBA" id="ARBA00022737"/>
    </source>
</evidence>
<gene>
    <name evidence="4" type="ORF">GIB67_035973</name>
</gene>
<dbReference type="OrthoDB" id="1934535at2759"/>
<comment type="caution">
    <text evidence="4">The sequence shown here is derived from an EMBL/GenBank/DDBJ whole genome shotgun (WGS) entry which is preliminary data.</text>
</comment>
<comment type="similarity">
    <text evidence="1">Belongs to the PPR family. P subfamily.</text>
</comment>
<feature type="repeat" description="PPR" evidence="3">
    <location>
        <begin position="80"/>
        <end position="114"/>
    </location>
</feature>
<keyword evidence="5" id="KW-1185">Reference proteome</keyword>
<dbReference type="EMBL" id="JACGCM010001155">
    <property type="protein sequence ID" value="KAF6160772.1"/>
    <property type="molecule type" value="Genomic_DNA"/>
</dbReference>
<evidence type="ECO:0008006" key="6">
    <source>
        <dbReference type="Google" id="ProtNLM"/>
    </source>
</evidence>
<dbReference type="InterPro" id="IPR002885">
    <property type="entry name" value="PPR_rpt"/>
</dbReference>
<evidence type="ECO:0000313" key="5">
    <source>
        <dbReference type="Proteomes" id="UP000541444"/>
    </source>
</evidence>
<protein>
    <recommendedName>
        <fullName evidence="6">Pentatricopeptide repeat-containing protein</fullName>
    </recommendedName>
</protein>
<name>A0A7J7N191_9MAGN</name>
<organism evidence="4 5">
    <name type="scientific">Kingdonia uniflora</name>
    <dbReference type="NCBI Taxonomy" id="39325"/>
    <lineage>
        <taxon>Eukaryota</taxon>
        <taxon>Viridiplantae</taxon>
        <taxon>Streptophyta</taxon>
        <taxon>Embryophyta</taxon>
        <taxon>Tracheophyta</taxon>
        <taxon>Spermatophyta</taxon>
        <taxon>Magnoliopsida</taxon>
        <taxon>Ranunculales</taxon>
        <taxon>Circaeasteraceae</taxon>
        <taxon>Kingdonia</taxon>
    </lineage>
</organism>
<reference evidence="4 5" key="1">
    <citation type="journal article" date="2020" name="IScience">
        <title>Genome Sequencing of the Endangered Kingdonia uniflora (Circaeasteraceae, Ranunculales) Reveals Potential Mechanisms of Evolutionary Specialization.</title>
        <authorList>
            <person name="Sun Y."/>
            <person name="Deng T."/>
            <person name="Zhang A."/>
            <person name="Moore M.J."/>
            <person name="Landis J.B."/>
            <person name="Lin N."/>
            <person name="Zhang H."/>
            <person name="Zhang X."/>
            <person name="Huang J."/>
            <person name="Zhang X."/>
            <person name="Sun H."/>
            <person name="Wang H."/>
        </authorList>
    </citation>
    <scope>NUCLEOTIDE SEQUENCE [LARGE SCALE GENOMIC DNA]</scope>
    <source>
        <strain evidence="4">TB1705</strain>
        <tissue evidence="4">Leaf</tissue>
    </source>
</reference>
<evidence type="ECO:0000256" key="1">
    <source>
        <dbReference type="ARBA" id="ARBA00007626"/>
    </source>
</evidence>
<feature type="repeat" description="PPR" evidence="3">
    <location>
        <begin position="185"/>
        <end position="219"/>
    </location>
</feature>
<dbReference type="PROSITE" id="PS51375">
    <property type="entry name" value="PPR"/>
    <property type="match status" value="4"/>
</dbReference>
<dbReference type="Proteomes" id="UP000541444">
    <property type="component" value="Unassembled WGS sequence"/>
</dbReference>
<dbReference type="PANTHER" id="PTHR47941">
    <property type="entry name" value="PENTATRICOPEPTIDE REPEAT-CONTAINING PROTEIN 3, MITOCHONDRIAL"/>
    <property type="match status" value="1"/>
</dbReference>
<dbReference type="InterPro" id="IPR011990">
    <property type="entry name" value="TPR-like_helical_dom_sf"/>
</dbReference>
<dbReference type="AlphaFoldDB" id="A0A7J7N191"/>
<dbReference type="Gene3D" id="1.25.40.10">
    <property type="entry name" value="Tetratricopeptide repeat domain"/>
    <property type="match status" value="2"/>
</dbReference>
<accession>A0A7J7N191</accession>
<sequence>MMKLFERSVAAVVMKKKIISELPLKVSTITSSYHSHHSKIQSTITHFEQFVRERCKSGNLGIEEAKGLFDNAIQMRPSPSILLFTQLLGAICKLRQYPTVITMFKAMESKGIKPDLVTFSTLINCFCQMGKVDFGFAVVGNIFKSGFEPNIVIFNTLLKGLFKENRVKDAMKLFNKITKIGYTCDDFTYGTMIDGLCKTGNVDQAFKLLQDMEKRGTKHNHLQRFDGWILFTQPNGGGSKNVSFNGCQGL</sequence>
<dbReference type="NCBIfam" id="TIGR00756">
    <property type="entry name" value="PPR"/>
    <property type="match status" value="4"/>
</dbReference>
<evidence type="ECO:0000313" key="4">
    <source>
        <dbReference type="EMBL" id="KAF6160772.1"/>
    </source>
</evidence>
<evidence type="ECO:0000256" key="3">
    <source>
        <dbReference type="PROSITE-ProRule" id="PRU00708"/>
    </source>
</evidence>
<keyword evidence="2" id="KW-0677">Repeat</keyword>